<keyword evidence="3 5" id="KW-1133">Transmembrane helix</keyword>
<organism evidence="7">
    <name type="scientific">Streptomyces sp. R08</name>
    <dbReference type="NCBI Taxonomy" id="3238624"/>
    <lineage>
        <taxon>Bacteria</taxon>
        <taxon>Bacillati</taxon>
        <taxon>Actinomycetota</taxon>
        <taxon>Actinomycetes</taxon>
        <taxon>Kitasatosporales</taxon>
        <taxon>Streptomycetaceae</taxon>
        <taxon>Streptomyces</taxon>
    </lineage>
</organism>
<accession>A0AB39M6M2</accession>
<evidence type="ECO:0000313" key="7">
    <source>
        <dbReference type="EMBL" id="XDQ00731.1"/>
    </source>
</evidence>
<dbReference type="RefSeq" id="WP_352112399.1">
    <property type="nucleotide sequence ID" value="NZ_CP163431.1"/>
</dbReference>
<keyword evidence="2 5" id="KW-0812">Transmembrane</keyword>
<keyword evidence="4 5" id="KW-0472">Membrane</keyword>
<dbReference type="GO" id="GO:0012505">
    <property type="term" value="C:endomembrane system"/>
    <property type="evidence" value="ECO:0007669"/>
    <property type="project" value="UniProtKB-SubCell"/>
</dbReference>
<gene>
    <name evidence="7" type="ORF">AB5J58_11305</name>
</gene>
<reference evidence="7" key="1">
    <citation type="submission" date="2024-07" db="EMBL/GenBank/DDBJ databases">
        <authorList>
            <person name="Yu S.T."/>
        </authorList>
    </citation>
    <scope>NUCLEOTIDE SEQUENCE</scope>
    <source>
        <strain evidence="7">R08</strain>
    </source>
</reference>
<evidence type="ECO:0000256" key="2">
    <source>
        <dbReference type="ARBA" id="ARBA00022692"/>
    </source>
</evidence>
<evidence type="ECO:0000256" key="3">
    <source>
        <dbReference type="ARBA" id="ARBA00022989"/>
    </source>
</evidence>
<comment type="subcellular location">
    <subcellularLocation>
        <location evidence="1">Endomembrane system</location>
        <topology evidence="1">Multi-pass membrane protein</topology>
    </subcellularLocation>
</comment>
<feature type="transmembrane region" description="Helical" evidence="5">
    <location>
        <begin position="47"/>
        <end position="67"/>
    </location>
</feature>
<dbReference type="InterPro" id="IPR003807">
    <property type="entry name" value="DUF202"/>
</dbReference>
<dbReference type="AlphaFoldDB" id="A0AB39M6M2"/>
<feature type="domain" description="DUF202" evidence="6">
    <location>
        <begin position="10"/>
        <end position="73"/>
    </location>
</feature>
<evidence type="ECO:0000256" key="4">
    <source>
        <dbReference type="ARBA" id="ARBA00023136"/>
    </source>
</evidence>
<dbReference type="EMBL" id="CP163431">
    <property type="protein sequence ID" value="XDQ00731.1"/>
    <property type="molecule type" value="Genomic_DNA"/>
</dbReference>
<dbReference type="Pfam" id="PF02656">
    <property type="entry name" value="DUF202"/>
    <property type="match status" value="1"/>
</dbReference>
<evidence type="ECO:0000256" key="5">
    <source>
        <dbReference type="SAM" id="Phobius"/>
    </source>
</evidence>
<sequence length="107" mass="11378">MTRPPTPDRDPGLQPERTRLAWRRTTLSSTVAAVLAMRAALHNGAHPSGIITCALCCTLWLTFLTVAHQRIRTLTAPGIPPTLPPRQALAAALCTVAVALCAAALVY</sequence>
<evidence type="ECO:0000259" key="6">
    <source>
        <dbReference type="Pfam" id="PF02656"/>
    </source>
</evidence>
<protein>
    <submittedName>
        <fullName evidence="7">DUF202 domain-containing protein</fullName>
    </submittedName>
</protein>
<evidence type="ECO:0000256" key="1">
    <source>
        <dbReference type="ARBA" id="ARBA00004127"/>
    </source>
</evidence>
<feature type="transmembrane region" description="Helical" evidence="5">
    <location>
        <begin position="88"/>
        <end position="106"/>
    </location>
</feature>
<name>A0AB39M6M2_9ACTN</name>
<proteinExistence type="predicted"/>